<keyword evidence="3" id="KW-1185">Reference proteome</keyword>
<gene>
    <name evidence="2" type="ordered locus">Desaci_1012</name>
</gene>
<feature type="domain" description="Uroporphyrinogen decarboxylase (URO-D)" evidence="1">
    <location>
        <begin position="88"/>
        <end position="303"/>
    </location>
</feature>
<sequence length="307" mass="33640">MTKVERMMAAINFEKVDRIPRGEFNLDDNFVGNLLGLKENVKFEDRVKACELCGLDALAFSPEPFAASPSVGSTATESPADKFEVWKELKLWRKETDFFIFALIDGPFQGTAKLFSSFTNYLLAIAQGDPAIPEVVKAGVATNIELGLNALALGAHGIIIADDIAYNGGTFVSPTALRMNFFPALREQVETLQREKVPVFFHADGDLKKVLEDIINLGVDGLHSLDFPSLSEIDKVRKATANTACLMGGYDLGWFEEENRTEKALNLLEVTAKGGGYIFGSSAGILGMGQTPQHVMEVYQFVNNFKV</sequence>
<dbReference type="STRING" id="646529.Desaci_1012"/>
<evidence type="ECO:0000259" key="1">
    <source>
        <dbReference type="Pfam" id="PF01208"/>
    </source>
</evidence>
<dbReference type="RefSeq" id="WP_014826062.1">
    <property type="nucleotide sequence ID" value="NC_018068.1"/>
</dbReference>
<dbReference type="InterPro" id="IPR052024">
    <property type="entry name" value="Methanogen_methyltrans"/>
</dbReference>
<dbReference type="EMBL" id="CP003639">
    <property type="protein sequence ID" value="AFM40053.1"/>
    <property type="molecule type" value="Genomic_DNA"/>
</dbReference>
<accession>I4D2M9</accession>
<reference evidence="2 3" key="1">
    <citation type="journal article" date="2012" name="J. Bacteriol.">
        <title>Complete genome sequences of Desulfosporosinus orientis DSM765T, Desulfosporosinus youngiae DSM17734T, Desulfosporosinus meridiei DSM13257T, and Desulfosporosinus acidiphilus DSM22704T.</title>
        <authorList>
            <person name="Pester M."/>
            <person name="Brambilla E."/>
            <person name="Alazard D."/>
            <person name="Rattei T."/>
            <person name="Weinmaier T."/>
            <person name="Han J."/>
            <person name="Lucas S."/>
            <person name="Lapidus A."/>
            <person name="Cheng J.F."/>
            <person name="Goodwin L."/>
            <person name="Pitluck S."/>
            <person name="Peters L."/>
            <person name="Ovchinnikova G."/>
            <person name="Teshima H."/>
            <person name="Detter J.C."/>
            <person name="Han C.S."/>
            <person name="Tapia R."/>
            <person name="Land M.L."/>
            <person name="Hauser L."/>
            <person name="Kyrpides N.C."/>
            <person name="Ivanova N.N."/>
            <person name="Pagani I."/>
            <person name="Huntmann M."/>
            <person name="Wei C.L."/>
            <person name="Davenport K.W."/>
            <person name="Daligault H."/>
            <person name="Chain P.S."/>
            <person name="Chen A."/>
            <person name="Mavromatis K."/>
            <person name="Markowitz V."/>
            <person name="Szeto E."/>
            <person name="Mikhailova N."/>
            <person name="Pati A."/>
            <person name="Wagner M."/>
            <person name="Woyke T."/>
            <person name="Ollivier B."/>
            <person name="Klenk H.P."/>
            <person name="Spring S."/>
            <person name="Loy A."/>
        </authorList>
    </citation>
    <scope>NUCLEOTIDE SEQUENCE [LARGE SCALE GENOMIC DNA]</scope>
    <source>
        <strain evidence="3">DSM 22704 / JCM 16185 / SJ4</strain>
    </source>
</reference>
<dbReference type="eggNOG" id="COG0407">
    <property type="taxonomic scope" value="Bacteria"/>
</dbReference>
<dbReference type="Proteomes" id="UP000002892">
    <property type="component" value="Chromosome"/>
</dbReference>
<dbReference type="KEGG" id="dai:Desaci_1012"/>
<organism evidence="2 3">
    <name type="scientific">Desulfosporosinus acidiphilus (strain DSM 22704 / JCM 16185 / SJ4)</name>
    <dbReference type="NCBI Taxonomy" id="646529"/>
    <lineage>
        <taxon>Bacteria</taxon>
        <taxon>Bacillati</taxon>
        <taxon>Bacillota</taxon>
        <taxon>Clostridia</taxon>
        <taxon>Eubacteriales</taxon>
        <taxon>Desulfitobacteriaceae</taxon>
        <taxon>Desulfosporosinus</taxon>
    </lineage>
</organism>
<proteinExistence type="predicted"/>
<dbReference type="GO" id="GO:0004853">
    <property type="term" value="F:uroporphyrinogen decarboxylase activity"/>
    <property type="evidence" value="ECO:0007669"/>
    <property type="project" value="InterPro"/>
</dbReference>
<dbReference type="OrthoDB" id="5502042at2"/>
<dbReference type="InterPro" id="IPR038071">
    <property type="entry name" value="UROD/MetE-like_sf"/>
</dbReference>
<dbReference type="SUPFAM" id="SSF51726">
    <property type="entry name" value="UROD/MetE-like"/>
    <property type="match status" value="1"/>
</dbReference>
<name>I4D2M9_DESAJ</name>
<dbReference type="PANTHER" id="PTHR47099">
    <property type="entry name" value="METHYLCOBAMIDE:COM METHYLTRANSFERASE MTBA"/>
    <property type="match status" value="1"/>
</dbReference>
<protein>
    <submittedName>
        <fullName evidence="2">Uroporphyrinogen-III decarboxylase</fullName>
    </submittedName>
</protein>
<dbReference type="Pfam" id="PF01208">
    <property type="entry name" value="URO-D"/>
    <property type="match status" value="1"/>
</dbReference>
<dbReference type="HOGENOM" id="CLU_054162_2_0_9"/>
<dbReference type="GO" id="GO:0006779">
    <property type="term" value="P:porphyrin-containing compound biosynthetic process"/>
    <property type="evidence" value="ECO:0007669"/>
    <property type="project" value="InterPro"/>
</dbReference>
<dbReference type="InterPro" id="IPR000257">
    <property type="entry name" value="Uroporphyrinogen_deCOase"/>
</dbReference>
<dbReference type="Gene3D" id="3.20.20.210">
    <property type="match status" value="1"/>
</dbReference>
<evidence type="ECO:0000313" key="3">
    <source>
        <dbReference type="Proteomes" id="UP000002892"/>
    </source>
</evidence>
<dbReference type="PANTHER" id="PTHR47099:SF1">
    <property type="entry name" value="METHYLCOBAMIDE:COM METHYLTRANSFERASE MTBA"/>
    <property type="match status" value="1"/>
</dbReference>
<evidence type="ECO:0000313" key="2">
    <source>
        <dbReference type="EMBL" id="AFM40053.1"/>
    </source>
</evidence>
<dbReference type="AlphaFoldDB" id="I4D2M9"/>